<name>A0ABY9TDA3_9GAMM</name>
<dbReference type="InterPro" id="IPR010727">
    <property type="entry name" value="DUF1302"/>
</dbReference>
<evidence type="ECO:0000313" key="2">
    <source>
        <dbReference type="EMBL" id="WNC66852.1"/>
    </source>
</evidence>
<sequence length="564" mass="61112">MINEVHLHNQKVFKPKSLTTAIKTVLIGALVASSGQVQAANFDLDNGVSIDLDTQISYAAQWRMEKQDKTLLDPAANGLLAFNGEDGNLAFDKNDMTQNRLSFSSDLDIAFDNDSFSGGVFVRARGWYDDAYSGDTASTVNPSCNRDDCSTFDNNDGIEDYHKSRVEILDAFVYSNFSIGEQDASLRIGHQVVSWGESLALNGGVSLAQGPIDASKTNIPGVELKEIFMPVGQVYLETGLTENIAFGAYYQYDWERTRIDAPGTFFGVDIVGEGADDGKLVVPVPGVGLVPAIDVDRSEEPDGGSYGVALRYLTDEGTEYGVYVLNYDDTLPTFELLAPTGPLLLKSFEDIDLYGASFGTVIGDTNVSGEITYRDGQPVQLNVPGAYVFAPAQTVQAQISWAHIFASNAFADSITFLGEVGYNEVVDIDSTFETETLGKIPAMALGVDVNDKKSALDNDVSGAGYFMKVTADYFSVLPAVDAKLSVSIKHDFDGTSSVPFTFTEGVMNVGVGADFTYQGVYQFGIKYAAFLTDPEEIVDDGKSLELAHQFADRDNISMYVKYSF</sequence>
<dbReference type="EMBL" id="CP134146">
    <property type="protein sequence ID" value="WNC66852.1"/>
    <property type="molecule type" value="Genomic_DNA"/>
</dbReference>
<keyword evidence="1" id="KW-0732">Signal</keyword>
<dbReference type="Proteomes" id="UP001248581">
    <property type="component" value="Chromosome"/>
</dbReference>
<feature type="signal peptide" evidence="1">
    <location>
        <begin position="1"/>
        <end position="39"/>
    </location>
</feature>
<accession>A0ABY9TDA3</accession>
<gene>
    <name evidence="2" type="ORF">RI845_09900</name>
</gene>
<feature type="chain" id="PRO_5046448646" evidence="1">
    <location>
        <begin position="40"/>
        <end position="564"/>
    </location>
</feature>
<dbReference type="Pfam" id="PF06980">
    <property type="entry name" value="DUF1302"/>
    <property type="match status" value="1"/>
</dbReference>
<dbReference type="RefSeq" id="WP_348386017.1">
    <property type="nucleotide sequence ID" value="NZ_CP134146.1"/>
</dbReference>
<protein>
    <submittedName>
        <fullName evidence="2">DUF1302 family protein</fullName>
    </submittedName>
</protein>
<proteinExistence type="predicted"/>
<organism evidence="2 3">
    <name type="scientific">Thalassotalea nanhaiensis</name>
    <dbReference type="NCBI Taxonomy" id="3065648"/>
    <lineage>
        <taxon>Bacteria</taxon>
        <taxon>Pseudomonadati</taxon>
        <taxon>Pseudomonadota</taxon>
        <taxon>Gammaproteobacteria</taxon>
        <taxon>Alteromonadales</taxon>
        <taxon>Colwelliaceae</taxon>
        <taxon>Thalassotalea</taxon>
    </lineage>
</organism>
<evidence type="ECO:0000313" key="3">
    <source>
        <dbReference type="Proteomes" id="UP001248581"/>
    </source>
</evidence>
<reference evidence="3" key="1">
    <citation type="submission" date="2023-09" db="EMBL/GenBank/DDBJ databases">
        <authorList>
            <person name="Li S."/>
            <person name="Li X."/>
            <person name="Zhang C."/>
            <person name="Zhao Z."/>
        </authorList>
    </citation>
    <scope>NUCLEOTIDE SEQUENCE [LARGE SCALE GENOMIC DNA]</scope>
    <source>
        <strain evidence="3">SQ345</strain>
    </source>
</reference>
<keyword evidence="3" id="KW-1185">Reference proteome</keyword>
<evidence type="ECO:0000256" key="1">
    <source>
        <dbReference type="SAM" id="SignalP"/>
    </source>
</evidence>